<gene>
    <name evidence="6" type="ORF">TKV_c19550</name>
</gene>
<protein>
    <recommendedName>
        <fullName evidence="5">4Fe-4S domain-containing protein</fullName>
    </recommendedName>
</protein>
<dbReference type="AlphaFoldDB" id="A0A097ATH5"/>
<dbReference type="eggNOG" id="COG4871">
    <property type="taxonomic scope" value="Bacteria"/>
</dbReference>
<dbReference type="Proteomes" id="UP000029669">
    <property type="component" value="Chromosome"/>
</dbReference>
<dbReference type="KEGG" id="tki:TKV_c19550"/>
<dbReference type="RefSeq" id="WP_049685736.1">
    <property type="nucleotide sequence ID" value="NZ_CP009170.1"/>
</dbReference>
<keyword evidence="3" id="KW-0408">Iron</keyword>
<evidence type="ECO:0000256" key="3">
    <source>
        <dbReference type="ARBA" id="ARBA00023004"/>
    </source>
</evidence>
<dbReference type="GO" id="GO:0046872">
    <property type="term" value="F:metal ion binding"/>
    <property type="evidence" value="ECO:0007669"/>
    <property type="project" value="UniProtKB-KW"/>
</dbReference>
<evidence type="ECO:0000256" key="4">
    <source>
        <dbReference type="ARBA" id="ARBA00023014"/>
    </source>
</evidence>
<dbReference type="EMBL" id="CP009170">
    <property type="protein sequence ID" value="AIS53099.1"/>
    <property type="molecule type" value="Genomic_DNA"/>
</dbReference>
<dbReference type="PROSITE" id="PS51656">
    <property type="entry name" value="4FE4S"/>
    <property type="match status" value="1"/>
</dbReference>
<evidence type="ECO:0000256" key="2">
    <source>
        <dbReference type="ARBA" id="ARBA00022723"/>
    </source>
</evidence>
<dbReference type="GO" id="GO:0051539">
    <property type="term" value="F:4 iron, 4 sulfur cluster binding"/>
    <property type="evidence" value="ECO:0007669"/>
    <property type="project" value="UniProtKB-KW"/>
</dbReference>
<name>A0A097ATH5_THEKI</name>
<keyword evidence="2" id="KW-0479">Metal-binding</keyword>
<keyword evidence="1" id="KW-0004">4Fe-4S</keyword>
<dbReference type="STRING" id="2325.TKV_c19550"/>
<evidence type="ECO:0000259" key="5">
    <source>
        <dbReference type="PROSITE" id="PS51656"/>
    </source>
</evidence>
<organism evidence="6 7">
    <name type="scientific">Thermoanaerobacter kivui</name>
    <name type="common">Acetogenium kivui</name>
    <dbReference type="NCBI Taxonomy" id="2325"/>
    <lineage>
        <taxon>Bacteria</taxon>
        <taxon>Bacillati</taxon>
        <taxon>Bacillota</taxon>
        <taxon>Clostridia</taxon>
        <taxon>Thermoanaerobacterales</taxon>
        <taxon>Thermoanaerobacteraceae</taxon>
        <taxon>Thermoanaerobacter</taxon>
    </lineage>
</organism>
<dbReference type="OrthoDB" id="9793312at2"/>
<evidence type="ECO:0000313" key="7">
    <source>
        <dbReference type="Proteomes" id="UP000029669"/>
    </source>
</evidence>
<dbReference type="InterPro" id="IPR051069">
    <property type="entry name" value="ACDS_complex_subunit"/>
</dbReference>
<evidence type="ECO:0000313" key="6">
    <source>
        <dbReference type="EMBL" id="AIS53099.1"/>
    </source>
</evidence>
<evidence type="ECO:0000256" key="1">
    <source>
        <dbReference type="ARBA" id="ARBA00022485"/>
    </source>
</evidence>
<keyword evidence="4" id="KW-0411">Iron-sulfur</keyword>
<dbReference type="PANTHER" id="PTHR36214">
    <property type="match status" value="1"/>
</dbReference>
<dbReference type="Gene3D" id="1.10.15.40">
    <property type="entry name" value="Electron transport complex subunit B, putative Fe-S cluster"/>
    <property type="match status" value="1"/>
</dbReference>
<reference evidence="7" key="1">
    <citation type="journal article" date="2015" name="Genome Announc.">
        <title>Whole-Genome Sequences of 80 Environmental and Clinical Isolates of Burkholderia pseudomallei.</title>
        <authorList>
            <person name="Johnson S.L."/>
            <person name="Baker A.L."/>
            <person name="Chain P.S."/>
            <person name="Currie B.J."/>
            <person name="Daligault H.E."/>
            <person name="Davenport K.W."/>
            <person name="Davis C.B."/>
            <person name="Inglis T.J."/>
            <person name="Kaestli M."/>
            <person name="Koren S."/>
            <person name="Mayo M."/>
            <person name="Merritt A.J."/>
            <person name="Price E.P."/>
            <person name="Sarovich D.S."/>
            <person name="Warner J."/>
            <person name="Rosovitz M.J."/>
        </authorList>
    </citation>
    <scope>NUCLEOTIDE SEQUENCE [LARGE SCALE GENOMIC DNA]</scope>
    <source>
        <strain evidence="7">DSM 2030</strain>
    </source>
</reference>
<accession>A0A097ATH5</accession>
<keyword evidence="7" id="KW-1185">Reference proteome</keyword>
<feature type="domain" description="4Fe-4S" evidence="5">
    <location>
        <begin position="120"/>
        <end position="181"/>
    </location>
</feature>
<dbReference type="PANTHER" id="PTHR36214:SF3">
    <property type="entry name" value="ACETYL-COA DECARBONYLASE_SYNTHASE COMPLEX SUBUNIT GAMMA"/>
    <property type="match status" value="1"/>
</dbReference>
<dbReference type="InterPro" id="IPR007202">
    <property type="entry name" value="4Fe-4S_dom"/>
</dbReference>
<dbReference type="HOGENOM" id="CLU_127723_0_0_9"/>
<dbReference type="Pfam" id="PF04060">
    <property type="entry name" value="FeS"/>
    <property type="match status" value="1"/>
</dbReference>
<proteinExistence type="predicted"/>
<sequence length="181" mass="20665">MENTIIKHYEVKIDYAACHAGGEILVATIKVDRDLTEILPYINALAEKAKYLSNLNWIKFNFKGFPEECKGKPWTVAIQGDTISLRPFLDKDVAKEICDECIKYINDIISRKGQITPSYKEWKQPKAIDIFKYLPKSNCKKCGLPTCMSFATKLSLDEVAIDDCPELIPDSENYQKIAEMF</sequence>